<dbReference type="Pfam" id="PF20150">
    <property type="entry name" value="2EXR"/>
    <property type="match status" value="1"/>
</dbReference>
<dbReference type="PANTHER" id="PTHR42085">
    <property type="entry name" value="F-BOX DOMAIN-CONTAINING PROTEIN"/>
    <property type="match status" value="1"/>
</dbReference>
<dbReference type="InterPro" id="IPR045518">
    <property type="entry name" value="2EXR"/>
</dbReference>
<keyword evidence="3" id="KW-1185">Reference proteome</keyword>
<protein>
    <recommendedName>
        <fullName evidence="1">2EXR domain-containing protein</fullName>
    </recommendedName>
</protein>
<dbReference type="OrthoDB" id="5413827at2759"/>
<name>A0A6A6R2M8_9PEZI</name>
<dbReference type="EMBL" id="MU004184">
    <property type="protein sequence ID" value="KAF2499028.1"/>
    <property type="molecule type" value="Genomic_DNA"/>
</dbReference>
<evidence type="ECO:0000313" key="2">
    <source>
        <dbReference type="EMBL" id="KAF2499028.1"/>
    </source>
</evidence>
<accession>A0A6A6R2M8</accession>
<dbReference type="Proteomes" id="UP000799750">
    <property type="component" value="Unassembled WGS sequence"/>
</dbReference>
<organism evidence="2 3">
    <name type="scientific">Lophium mytilinum</name>
    <dbReference type="NCBI Taxonomy" id="390894"/>
    <lineage>
        <taxon>Eukaryota</taxon>
        <taxon>Fungi</taxon>
        <taxon>Dikarya</taxon>
        <taxon>Ascomycota</taxon>
        <taxon>Pezizomycotina</taxon>
        <taxon>Dothideomycetes</taxon>
        <taxon>Pleosporomycetidae</taxon>
        <taxon>Mytilinidiales</taxon>
        <taxon>Mytilinidiaceae</taxon>
        <taxon>Lophium</taxon>
    </lineage>
</organism>
<proteinExistence type="predicted"/>
<evidence type="ECO:0000259" key="1">
    <source>
        <dbReference type="Pfam" id="PF20150"/>
    </source>
</evidence>
<gene>
    <name evidence="2" type="ORF">BU16DRAFT_523630</name>
</gene>
<evidence type="ECO:0000313" key="3">
    <source>
        <dbReference type="Proteomes" id="UP000799750"/>
    </source>
</evidence>
<feature type="domain" description="2EXR" evidence="1">
    <location>
        <begin position="51"/>
        <end position="135"/>
    </location>
</feature>
<dbReference type="AlphaFoldDB" id="A0A6A6R2M8"/>
<dbReference type="InterPro" id="IPR038883">
    <property type="entry name" value="AN11006-like"/>
</dbReference>
<dbReference type="PANTHER" id="PTHR42085:SF2">
    <property type="entry name" value="F-BOX DOMAIN-CONTAINING PROTEIN"/>
    <property type="match status" value="1"/>
</dbReference>
<sequence>MHTDLRSPAYYDPALYPLSKGRHLPTAWISQTPLPKRTPSPPPSTPFRIFDLPTELRLKILRYVLPHHRVIEVGPRTIKPYFARSAGTPSCVIRLRLTQLPSDLNTSRNILAVCKSFRAEAGDILYGENTFRFVVSRDMLGANNIENPFAWVPDGVLAQMRKCEILISEVLERPAVYRRVRRWLERLVQRMGEGYALQRLKVELLKGRLVPWRHAFNMQGWAVQRFRPSARVEGSNGFQFVLEPLARLREVREVRIQGHVDEGFKAMMEEVMGVERTWDGLTARVYPEKVVLRKKKAGVKKTYQMMSTKKFWQPEFDWGVVGDDEIMSSE</sequence>
<reference evidence="2" key="1">
    <citation type="journal article" date="2020" name="Stud. Mycol.">
        <title>101 Dothideomycetes genomes: a test case for predicting lifestyles and emergence of pathogens.</title>
        <authorList>
            <person name="Haridas S."/>
            <person name="Albert R."/>
            <person name="Binder M."/>
            <person name="Bloem J."/>
            <person name="Labutti K."/>
            <person name="Salamov A."/>
            <person name="Andreopoulos B."/>
            <person name="Baker S."/>
            <person name="Barry K."/>
            <person name="Bills G."/>
            <person name="Bluhm B."/>
            <person name="Cannon C."/>
            <person name="Castanera R."/>
            <person name="Culley D."/>
            <person name="Daum C."/>
            <person name="Ezra D."/>
            <person name="Gonzalez J."/>
            <person name="Henrissat B."/>
            <person name="Kuo A."/>
            <person name="Liang C."/>
            <person name="Lipzen A."/>
            <person name="Lutzoni F."/>
            <person name="Magnuson J."/>
            <person name="Mondo S."/>
            <person name="Nolan M."/>
            <person name="Ohm R."/>
            <person name="Pangilinan J."/>
            <person name="Park H.-J."/>
            <person name="Ramirez L."/>
            <person name="Alfaro M."/>
            <person name="Sun H."/>
            <person name="Tritt A."/>
            <person name="Yoshinaga Y."/>
            <person name="Zwiers L.-H."/>
            <person name="Turgeon B."/>
            <person name="Goodwin S."/>
            <person name="Spatafora J."/>
            <person name="Crous P."/>
            <person name="Grigoriev I."/>
        </authorList>
    </citation>
    <scope>NUCLEOTIDE SEQUENCE</scope>
    <source>
        <strain evidence="2">CBS 269.34</strain>
    </source>
</reference>